<dbReference type="PANTHER" id="PTHR41259">
    <property type="entry name" value="DOUBLE-STRAND BREAK REPAIR RAD50 ATPASE, PUTATIVE-RELATED"/>
    <property type="match status" value="1"/>
</dbReference>
<organism evidence="1">
    <name type="scientific">mine drainage metagenome</name>
    <dbReference type="NCBI Taxonomy" id="410659"/>
    <lineage>
        <taxon>unclassified sequences</taxon>
        <taxon>metagenomes</taxon>
        <taxon>ecological metagenomes</taxon>
    </lineage>
</organism>
<comment type="caution">
    <text evidence="1">The sequence shown here is derived from an EMBL/GenBank/DDBJ whole genome shotgun (WGS) entry which is preliminary data.</text>
</comment>
<dbReference type="InterPro" id="IPR027417">
    <property type="entry name" value="P-loop_NTPase"/>
</dbReference>
<dbReference type="AlphaFoldDB" id="A0A1J5PFV2"/>
<sequence>MKASALSLQELLAQAEGQDIVQVRAALDRAGMDLEDTATQVQDLHAKLLTTKAALDKIDGTAKASAAEQRAAEAAARLSTLIGDYASARLASAILSDVIETYQERHQEPMLARASELFSAITGGKFTRVAADFEEEKRVLVVVRDDGRRERIPALSSGRRDQLFLALRLAAIESHVASQGPVPVVVDDIVINFDDAAASATFKVLADLSQKTQVLFFTHHEHLLERATNALGTENFKAHAL</sequence>
<evidence type="ECO:0008006" key="2">
    <source>
        <dbReference type="Google" id="ProtNLM"/>
    </source>
</evidence>
<dbReference type="Gene3D" id="3.40.50.300">
    <property type="entry name" value="P-loop containing nucleotide triphosphate hydrolases"/>
    <property type="match status" value="1"/>
</dbReference>
<gene>
    <name evidence="1" type="ORF">GALL_483090</name>
</gene>
<dbReference type="EMBL" id="MLJW01004375">
    <property type="protein sequence ID" value="OIQ70082.1"/>
    <property type="molecule type" value="Genomic_DNA"/>
</dbReference>
<evidence type="ECO:0000313" key="1">
    <source>
        <dbReference type="EMBL" id="OIQ70082.1"/>
    </source>
</evidence>
<reference evidence="1" key="1">
    <citation type="submission" date="2016-10" db="EMBL/GenBank/DDBJ databases">
        <title>Sequence of Gallionella enrichment culture.</title>
        <authorList>
            <person name="Poehlein A."/>
            <person name="Muehling M."/>
            <person name="Daniel R."/>
        </authorList>
    </citation>
    <scope>NUCLEOTIDE SEQUENCE</scope>
</reference>
<accession>A0A1J5PFV2</accession>
<name>A0A1J5PFV2_9ZZZZ</name>
<dbReference type="PANTHER" id="PTHR41259:SF1">
    <property type="entry name" value="DOUBLE-STRAND BREAK REPAIR RAD50 ATPASE, PUTATIVE-RELATED"/>
    <property type="match status" value="1"/>
</dbReference>
<proteinExistence type="predicted"/>
<dbReference type="SUPFAM" id="SSF52540">
    <property type="entry name" value="P-loop containing nucleoside triphosphate hydrolases"/>
    <property type="match status" value="1"/>
</dbReference>
<protein>
    <recommendedName>
        <fullName evidence="2">Protein CR006 P-loop domain-containing protein</fullName>
    </recommendedName>
</protein>